<dbReference type="GO" id="GO:0016747">
    <property type="term" value="F:acyltransferase activity, transferring groups other than amino-acyl groups"/>
    <property type="evidence" value="ECO:0007669"/>
    <property type="project" value="InterPro"/>
</dbReference>
<feature type="domain" description="N-acetyltransferase" evidence="1">
    <location>
        <begin position="151"/>
        <end position="300"/>
    </location>
</feature>
<dbReference type="PANTHER" id="PTHR20958:SF6">
    <property type="entry name" value="GLYCINE N-ACYLTRANSFERASE-LIKE PROTEIN"/>
    <property type="match status" value="1"/>
</dbReference>
<dbReference type="Proteomes" id="UP001381693">
    <property type="component" value="Unassembled WGS sequence"/>
</dbReference>
<dbReference type="AlphaFoldDB" id="A0AAN8X2A0"/>
<protein>
    <recommendedName>
        <fullName evidence="1">N-acetyltransferase domain-containing protein</fullName>
    </recommendedName>
</protein>
<dbReference type="InterPro" id="IPR016181">
    <property type="entry name" value="Acyl_CoA_acyltransferase"/>
</dbReference>
<evidence type="ECO:0000259" key="1">
    <source>
        <dbReference type="PROSITE" id="PS51186"/>
    </source>
</evidence>
<dbReference type="Pfam" id="PF08445">
    <property type="entry name" value="FR47"/>
    <property type="match status" value="1"/>
</dbReference>
<accession>A0AAN8X2A0</accession>
<dbReference type="InterPro" id="IPR000182">
    <property type="entry name" value="GNAT_dom"/>
</dbReference>
<dbReference type="EMBL" id="JAXCGZ010015249">
    <property type="protein sequence ID" value="KAK7070745.1"/>
    <property type="molecule type" value="Genomic_DNA"/>
</dbReference>
<dbReference type="PROSITE" id="PS51186">
    <property type="entry name" value="GNAT"/>
    <property type="match status" value="1"/>
</dbReference>
<name>A0AAN8X2A0_HALRR</name>
<dbReference type="CDD" id="cd04301">
    <property type="entry name" value="NAT_SF"/>
    <property type="match status" value="1"/>
</dbReference>
<dbReference type="SUPFAM" id="SSF55729">
    <property type="entry name" value="Acyl-CoA N-acyltransferases (Nat)"/>
    <property type="match status" value="1"/>
</dbReference>
<dbReference type="Gene3D" id="3.40.630.30">
    <property type="match status" value="1"/>
</dbReference>
<dbReference type="InterPro" id="IPR053225">
    <property type="entry name" value="Acyl-CoA_N-acyltransferase"/>
</dbReference>
<evidence type="ECO:0000313" key="2">
    <source>
        <dbReference type="EMBL" id="KAK7070745.1"/>
    </source>
</evidence>
<proteinExistence type="predicted"/>
<evidence type="ECO:0000313" key="3">
    <source>
        <dbReference type="Proteomes" id="UP001381693"/>
    </source>
</evidence>
<comment type="caution">
    <text evidence="2">The sequence shown here is derived from an EMBL/GenBank/DDBJ whole genome shotgun (WGS) entry which is preliminary data.</text>
</comment>
<dbReference type="PANTHER" id="PTHR20958">
    <property type="entry name" value="GLYCINE N-ACYLTRANSFERASE-LIKE PROTEIN"/>
    <property type="match status" value="1"/>
</dbReference>
<keyword evidence="3" id="KW-1185">Reference proteome</keyword>
<sequence>MAKNWPVLREKLNDYLPDSALVRGFVDITYRFGDNPHLRSNIYIPRGTSSSTLVVVTKACSSDKIQSLSLFWDPNIESDGAVAHLLSSIPSWDWEKPVYFNFIPELLMKKLDEILRRENLGGSRMWRDKCIHASSLKFREGSAKNYKVSGFTEKPLHANAVTAVYDNGGCNFSETKDGVSACITHLPSVGIYGDQENQNHDQVNPNGSLVSWVMMNKYGFSGNLFTVPEFRGQGLAQFAYWAMSERLKAAGIPFFVIISDENPKSREFHHKIGFEKACDHDSYFHLPQGMTSNDMLKRLQGGRCVKC</sequence>
<dbReference type="InterPro" id="IPR013653">
    <property type="entry name" value="GCN5-like_dom"/>
</dbReference>
<reference evidence="2 3" key="1">
    <citation type="submission" date="2023-11" db="EMBL/GenBank/DDBJ databases">
        <title>Halocaridina rubra genome assembly.</title>
        <authorList>
            <person name="Smith C."/>
        </authorList>
    </citation>
    <scope>NUCLEOTIDE SEQUENCE [LARGE SCALE GENOMIC DNA]</scope>
    <source>
        <strain evidence="2">EP-1</strain>
        <tissue evidence="2">Whole</tissue>
    </source>
</reference>
<organism evidence="2 3">
    <name type="scientific">Halocaridina rubra</name>
    <name type="common">Hawaiian red shrimp</name>
    <dbReference type="NCBI Taxonomy" id="373956"/>
    <lineage>
        <taxon>Eukaryota</taxon>
        <taxon>Metazoa</taxon>
        <taxon>Ecdysozoa</taxon>
        <taxon>Arthropoda</taxon>
        <taxon>Crustacea</taxon>
        <taxon>Multicrustacea</taxon>
        <taxon>Malacostraca</taxon>
        <taxon>Eumalacostraca</taxon>
        <taxon>Eucarida</taxon>
        <taxon>Decapoda</taxon>
        <taxon>Pleocyemata</taxon>
        <taxon>Caridea</taxon>
        <taxon>Atyoidea</taxon>
        <taxon>Atyidae</taxon>
        <taxon>Halocaridina</taxon>
    </lineage>
</organism>
<gene>
    <name evidence="2" type="ORF">SK128_006747</name>
</gene>